<protein>
    <submittedName>
        <fullName evidence="2">Uncharacterized protein</fullName>
    </submittedName>
</protein>
<organism evidence="2 3">
    <name type="scientific">Streptomyces mesophilus</name>
    <dbReference type="NCBI Taxonomy" id="1775132"/>
    <lineage>
        <taxon>Bacteria</taxon>
        <taxon>Bacillati</taxon>
        <taxon>Actinomycetota</taxon>
        <taxon>Actinomycetes</taxon>
        <taxon>Kitasatosporales</taxon>
        <taxon>Streptomycetaceae</taxon>
        <taxon>Streptomyces</taxon>
    </lineage>
</organism>
<comment type="caution">
    <text evidence="2">The sequence shown here is derived from an EMBL/GenBank/DDBJ whole genome shotgun (WGS) entry which is preliminary data.</text>
</comment>
<keyword evidence="1" id="KW-0732">Signal</keyword>
<keyword evidence="3" id="KW-1185">Reference proteome</keyword>
<dbReference type="AlphaFoldDB" id="A0A6G4XG18"/>
<accession>A0A6G4XG18</accession>
<reference evidence="2 3" key="1">
    <citation type="submission" date="2020-02" db="EMBL/GenBank/DDBJ databases">
        <title>Whole-genome analyses of novel actinobacteria.</title>
        <authorList>
            <person name="Sahin N."/>
            <person name="Tokatli A."/>
        </authorList>
    </citation>
    <scope>NUCLEOTIDE SEQUENCE [LARGE SCALE GENOMIC DNA]</scope>
    <source>
        <strain evidence="2 3">YC504</strain>
    </source>
</reference>
<feature type="signal peptide" evidence="1">
    <location>
        <begin position="1"/>
        <end position="27"/>
    </location>
</feature>
<gene>
    <name evidence="2" type="ORF">G6045_11850</name>
</gene>
<dbReference type="Proteomes" id="UP000481109">
    <property type="component" value="Unassembled WGS sequence"/>
</dbReference>
<name>A0A6G4XG18_9ACTN</name>
<evidence type="ECO:0000313" key="3">
    <source>
        <dbReference type="Proteomes" id="UP000481109"/>
    </source>
</evidence>
<dbReference type="RefSeq" id="WP_165331836.1">
    <property type="nucleotide sequence ID" value="NZ_JAAKZW010000033.1"/>
</dbReference>
<evidence type="ECO:0000313" key="2">
    <source>
        <dbReference type="EMBL" id="NGO76348.1"/>
    </source>
</evidence>
<proteinExistence type="predicted"/>
<feature type="chain" id="PRO_5026206604" evidence="1">
    <location>
        <begin position="28"/>
        <end position="121"/>
    </location>
</feature>
<sequence>MNQLRTAVIGALLALSTLSLGAPAAFAAPAPGPANTCAKQKGEDKMCGGFAGFSCPEGKTCVDDPRDECVPANGGADCGGLCATPQEIENGYIETAPGKYIYLRDNPNLVSTDVSLKVGLL</sequence>
<dbReference type="EMBL" id="JAAKZW010000033">
    <property type="protein sequence ID" value="NGO76348.1"/>
    <property type="molecule type" value="Genomic_DNA"/>
</dbReference>
<evidence type="ECO:0000256" key="1">
    <source>
        <dbReference type="SAM" id="SignalP"/>
    </source>
</evidence>